<proteinExistence type="predicted"/>
<dbReference type="RefSeq" id="WP_320288665.1">
    <property type="nucleotide sequence ID" value="NZ_JAVIIW010000020.1"/>
</dbReference>
<sequence>MTVYMVERELKGISMVDLAAAQQRAIKTSKDYTAQGTPVRYIRSTFAPTDGRVMCLFEANSAEDVKRLNGDANIPFFRVVEALDLTP</sequence>
<dbReference type="InterPro" id="IPR042557">
    <property type="entry name" value="SCO4226"/>
</dbReference>
<comment type="caution">
    <text evidence="1">The sequence shown here is derived from an EMBL/GenBank/DDBJ whole genome shotgun (WGS) entry which is preliminary data.</text>
</comment>
<gene>
    <name evidence="1" type="ORF">RFN28_18095</name>
</gene>
<dbReference type="EMBL" id="JAVIIW010000020">
    <property type="protein sequence ID" value="MDX8480359.1"/>
    <property type="molecule type" value="Genomic_DNA"/>
</dbReference>
<keyword evidence="2" id="KW-1185">Reference proteome</keyword>
<evidence type="ECO:0000313" key="2">
    <source>
        <dbReference type="Proteomes" id="UP001287059"/>
    </source>
</evidence>
<protein>
    <submittedName>
        <fullName evidence="1">DUF4242 domain-containing protein</fullName>
    </submittedName>
</protein>
<name>A0ABU4Y090_9HYPH</name>
<accession>A0ABU4Y090</accession>
<dbReference type="Gene3D" id="3.30.70.3090">
    <property type="entry name" value="ORF SCO4226, nickel-binding ferredoxin-like monomer"/>
    <property type="match status" value="1"/>
</dbReference>
<dbReference type="Pfam" id="PF14026">
    <property type="entry name" value="SCO4226-like"/>
    <property type="match status" value="1"/>
</dbReference>
<organism evidence="1 2">
    <name type="scientific">Mesorhizobium album</name>
    <dbReference type="NCBI Taxonomy" id="3072314"/>
    <lineage>
        <taxon>Bacteria</taxon>
        <taxon>Pseudomonadati</taxon>
        <taxon>Pseudomonadota</taxon>
        <taxon>Alphaproteobacteria</taxon>
        <taxon>Hyphomicrobiales</taxon>
        <taxon>Phyllobacteriaceae</taxon>
        <taxon>Mesorhizobium</taxon>
    </lineage>
</organism>
<dbReference type="InterPro" id="IPR025336">
    <property type="entry name" value="SCO4226-like"/>
</dbReference>
<evidence type="ECO:0000313" key="1">
    <source>
        <dbReference type="EMBL" id="MDX8480359.1"/>
    </source>
</evidence>
<reference evidence="1 2" key="1">
    <citation type="submission" date="2023-08" db="EMBL/GenBank/DDBJ databases">
        <title>Implementing the SeqCode for naming new Mesorhizobium species isolated from Vachellia karroo root nodules.</title>
        <authorList>
            <person name="Van Lill M."/>
        </authorList>
    </citation>
    <scope>NUCLEOTIDE SEQUENCE [LARGE SCALE GENOMIC DNA]</scope>
    <source>
        <strain evidence="1 2">VK24D</strain>
    </source>
</reference>
<dbReference type="Proteomes" id="UP001287059">
    <property type="component" value="Unassembled WGS sequence"/>
</dbReference>